<dbReference type="KEGG" id="crq:GCK72_024049"/>
<sequence length="145" mass="16844">MRSTHVPDLHAMALAMENEVAVGVPQDEPVMGGDFERRRRAGSVHLRHIRRHVPEEVHDELVESLRVHVEQFNRGLEVQVGLTICRILYDYPYLVSGFNDFLWSDIEITRGLVNGTPRYIIWKEGRGMVIVPMREQEDAQNRQEE</sequence>
<keyword evidence="2" id="KW-1185">Reference proteome</keyword>
<accession>E3LCN4</accession>
<reference evidence="1" key="1">
    <citation type="submission" date="2007-07" db="EMBL/GenBank/DDBJ databases">
        <title>PCAP assembly of the Caenorhabditis remanei genome.</title>
        <authorList>
            <consortium name="The Caenorhabditis remanei Sequencing Consortium"/>
            <person name="Wilson R.K."/>
        </authorList>
    </citation>
    <scope>NUCLEOTIDE SEQUENCE [LARGE SCALE GENOMIC DNA]</scope>
    <source>
        <strain evidence="1">PB4641</strain>
    </source>
</reference>
<protein>
    <submittedName>
        <fullName evidence="1">Uncharacterized protein</fullName>
    </submittedName>
</protein>
<dbReference type="EMBL" id="DS268407">
    <property type="protein sequence ID" value="EFO82201.1"/>
    <property type="molecule type" value="Genomic_DNA"/>
</dbReference>
<organism evidence="2">
    <name type="scientific">Caenorhabditis remanei</name>
    <name type="common">Caenorhabditis vulgaris</name>
    <dbReference type="NCBI Taxonomy" id="31234"/>
    <lineage>
        <taxon>Eukaryota</taxon>
        <taxon>Metazoa</taxon>
        <taxon>Ecdysozoa</taxon>
        <taxon>Nematoda</taxon>
        <taxon>Chromadorea</taxon>
        <taxon>Rhabditida</taxon>
        <taxon>Rhabditina</taxon>
        <taxon>Rhabditomorpha</taxon>
        <taxon>Rhabditoidea</taxon>
        <taxon>Rhabditidae</taxon>
        <taxon>Peloderinae</taxon>
        <taxon>Caenorhabditis</taxon>
    </lineage>
</organism>
<evidence type="ECO:0000313" key="1">
    <source>
        <dbReference type="EMBL" id="EFO82201.1"/>
    </source>
</evidence>
<name>E3LCN4_CAERE</name>
<gene>
    <name evidence="1" type="ORF">CRE_00917</name>
</gene>
<dbReference type="Proteomes" id="UP000008281">
    <property type="component" value="Unassembled WGS sequence"/>
</dbReference>
<dbReference type="InParanoid" id="E3LCN4"/>
<dbReference type="GeneID" id="9824761"/>
<dbReference type="eggNOG" id="ENOG502T3S6">
    <property type="taxonomic scope" value="Eukaryota"/>
</dbReference>
<dbReference type="OrthoDB" id="10335781at2759"/>
<dbReference type="AlphaFoldDB" id="E3LCN4"/>
<proteinExistence type="predicted"/>
<dbReference type="RefSeq" id="XP_003117603.2">
    <property type="nucleotide sequence ID" value="XM_003117555.2"/>
</dbReference>
<dbReference type="HOGENOM" id="CLU_1788633_0_0_1"/>
<dbReference type="CTD" id="9824761"/>
<evidence type="ECO:0000313" key="2">
    <source>
        <dbReference type="Proteomes" id="UP000008281"/>
    </source>
</evidence>